<dbReference type="Proteomes" id="UP001370758">
    <property type="component" value="Unassembled WGS sequence"/>
</dbReference>
<proteinExistence type="predicted"/>
<protein>
    <recommendedName>
        <fullName evidence="2">F-box domain-containing protein</fullName>
    </recommendedName>
</protein>
<feature type="region of interest" description="Disordered" evidence="1">
    <location>
        <begin position="113"/>
        <end position="134"/>
    </location>
</feature>
<dbReference type="CDD" id="cd09917">
    <property type="entry name" value="F-box_SF"/>
    <property type="match status" value="1"/>
</dbReference>
<sequence>MATARVLLLDRLAADMEGGRHRYNNGLSPGQANVNMQTRDVSAHGEKPGKNYDSTFRKLYKYFLDWKSSSENLNSSSSSSSQHHPSPSSFTTLFPSKIRSLVSKQKSSEYLSFNPSEKMGVQNSREEEALPSSGKTPPIIPLELQIQILKNLTWKEQVRLASVCKTWRSVIIDWVVPQNFRSPTGNTVLGPHIINPILEGLRCELGSSVLSAENVVTANGETILDQPLCYPPTTHLIIKVSDLRTDGLEPAVDDSINVFSNRCCDPHVRIRDALTAMDKFYRQVNEDRVIGDYKSWKSWKFLLETNRWWRRGYVGLCGKWEWKDGRYLIFLAEKIEGAWERDFTN</sequence>
<comment type="caution">
    <text evidence="3">The sequence shown here is derived from an EMBL/GenBank/DDBJ whole genome shotgun (WGS) entry which is preliminary data.</text>
</comment>
<organism evidence="3 4">
    <name type="scientific">Arthrobotrys musiformis</name>
    <dbReference type="NCBI Taxonomy" id="47236"/>
    <lineage>
        <taxon>Eukaryota</taxon>
        <taxon>Fungi</taxon>
        <taxon>Dikarya</taxon>
        <taxon>Ascomycota</taxon>
        <taxon>Pezizomycotina</taxon>
        <taxon>Orbiliomycetes</taxon>
        <taxon>Orbiliales</taxon>
        <taxon>Orbiliaceae</taxon>
        <taxon>Arthrobotrys</taxon>
    </lineage>
</organism>
<gene>
    <name evidence="3" type="ORF">TWF481_002281</name>
</gene>
<evidence type="ECO:0000313" key="3">
    <source>
        <dbReference type="EMBL" id="KAK6496256.1"/>
    </source>
</evidence>
<feature type="domain" description="F-box" evidence="2">
    <location>
        <begin position="140"/>
        <end position="180"/>
    </location>
</feature>
<dbReference type="SUPFAM" id="SSF81383">
    <property type="entry name" value="F-box domain"/>
    <property type="match status" value="1"/>
</dbReference>
<dbReference type="SMART" id="SM00256">
    <property type="entry name" value="FBOX"/>
    <property type="match status" value="1"/>
</dbReference>
<dbReference type="Gene3D" id="1.20.1280.50">
    <property type="match status" value="1"/>
</dbReference>
<dbReference type="InterPro" id="IPR036047">
    <property type="entry name" value="F-box-like_dom_sf"/>
</dbReference>
<dbReference type="AlphaFoldDB" id="A0AAV9VUM3"/>
<reference evidence="3 4" key="1">
    <citation type="submission" date="2023-08" db="EMBL/GenBank/DDBJ databases">
        <authorList>
            <person name="Palmer J.M."/>
        </authorList>
    </citation>
    <scope>NUCLEOTIDE SEQUENCE [LARGE SCALE GENOMIC DNA]</scope>
    <source>
        <strain evidence="3 4">TWF481</strain>
    </source>
</reference>
<dbReference type="InterPro" id="IPR001810">
    <property type="entry name" value="F-box_dom"/>
</dbReference>
<evidence type="ECO:0000256" key="1">
    <source>
        <dbReference type="SAM" id="MobiDB-lite"/>
    </source>
</evidence>
<keyword evidence="4" id="KW-1185">Reference proteome</keyword>
<dbReference type="EMBL" id="JAVHJL010000011">
    <property type="protein sequence ID" value="KAK6496256.1"/>
    <property type="molecule type" value="Genomic_DNA"/>
</dbReference>
<evidence type="ECO:0000259" key="2">
    <source>
        <dbReference type="SMART" id="SM00256"/>
    </source>
</evidence>
<dbReference type="Pfam" id="PF12937">
    <property type="entry name" value="F-box-like"/>
    <property type="match status" value="1"/>
</dbReference>
<name>A0AAV9VUM3_9PEZI</name>
<accession>A0AAV9VUM3</accession>
<evidence type="ECO:0000313" key="4">
    <source>
        <dbReference type="Proteomes" id="UP001370758"/>
    </source>
</evidence>